<evidence type="ECO:0000256" key="10">
    <source>
        <dbReference type="ARBA" id="ARBA00023299"/>
    </source>
</evidence>
<keyword evidence="10" id="KW-0718">Serine biosynthesis</keyword>
<keyword evidence="9" id="KW-0663">Pyridoxal phosphate</keyword>
<dbReference type="InterPro" id="IPR015424">
    <property type="entry name" value="PyrdxlP-dep_Trfase"/>
</dbReference>
<dbReference type="GO" id="GO:0004760">
    <property type="term" value="F:L-serine-pyruvate transaminase activity"/>
    <property type="evidence" value="ECO:0007669"/>
    <property type="project" value="TreeGrafter"/>
</dbReference>
<evidence type="ECO:0000313" key="14">
    <source>
        <dbReference type="Proteomes" id="UP000192934"/>
    </source>
</evidence>
<dbReference type="NCBIfam" id="NF002841">
    <property type="entry name" value="PRK03080.1-2"/>
    <property type="match status" value="1"/>
</dbReference>
<reference evidence="14" key="1">
    <citation type="submission" date="2017-04" db="EMBL/GenBank/DDBJ databases">
        <authorList>
            <person name="Varghese N."/>
            <person name="Submissions S."/>
        </authorList>
    </citation>
    <scope>NUCLEOTIDE SEQUENCE [LARGE SCALE GENOMIC DNA]</scope>
    <source>
        <strain evidence="14">Dd16</strain>
    </source>
</reference>
<dbReference type="AlphaFoldDB" id="A0A1X7GEX3"/>
<keyword evidence="7" id="KW-0028">Amino-acid biosynthesis</keyword>
<dbReference type="Gene3D" id="3.40.640.10">
    <property type="entry name" value="Type I PLP-dependent aspartate aminotransferase-like (Major domain)"/>
    <property type="match status" value="1"/>
</dbReference>
<name>A0A1X7GEX3_9SPHN</name>
<keyword evidence="14" id="KW-1185">Reference proteome</keyword>
<evidence type="ECO:0000313" key="13">
    <source>
        <dbReference type="EMBL" id="SMF68735.1"/>
    </source>
</evidence>
<dbReference type="STRING" id="941907.SAMN06295910_1652"/>
<organism evidence="13 14">
    <name type="scientific">Allosphingosinicella indica</name>
    <dbReference type="NCBI Taxonomy" id="941907"/>
    <lineage>
        <taxon>Bacteria</taxon>
        <taxon>Pseudomonadati</taxon>
        <taxon>Pseudomonadota</taxon>
        <taxon>Alphaproteobacteria</taxon>
        <taxon>Sphingomonadales</taxon>
        <taxon>Sphingomonadaceae</taxon>
        <taxon>Allosphingosinicella</taxon>
    </lineage>
</organism>
<dbReference type="UniPathway" id="UPA00135">
    <property type="reaction ID" value="UER00197"/>
</dbReference>
<evidence type="ECO:0000256" key="12">
    <source>
        <dbReference type="SAM" id="MobiDB-lite"/>
    </source>
</evidence>
<evidence type="ECO:0000256" key="4">
    <source>
        <dbReference type="ARBA" id="ARBA00013030"/>
    </source>
</evidence>
<dbReference type="PIRSF" id="PIRSF000525">
    <property type="entry name" value="SerC"/>
    <property type="match status" value="1"/>
</dbReference>
<comment type="similarity">
    <text evidence="3">Belongs to the class-V pyridoxal-phosphate-dependent aminotransferase family. SerC subfamily.</text>
</comment>
<dbReference type="InterPro" id="IPR015421">
    <property type="entry name" value="PyrdxlP-dep_Trfase_major"/>
</dbReference>
<dbReference type="GO" id="GO:0008453">
    <property type="term" value="F:alanine-glyoxylate transaminase activity"/>
    <property type="evidence" value="ECO:0007669"/>
    <property type="project" value="TreeGrafter"/>
</dbReference>
<dbReference type="OrthoDB" id="9772439at2"/>
<comment type="pathway">
    <text evidence="2">Amino-acid biosynthesis; L-serine biosynthesis; L-serine from 3-phospho-D-glycerate: step 2/3.</text>
</comment>
<dbReference type="RefSeq" id="WP_085218337.1">
    <property type="nucleotide sequence ID" value="NZ_LT840185.1"/>
</dbReference>
<keyword evidence="8 13" id="KW-0808">Transferase</keyword>
<dbReference type="InterPro" id="IPR015422">
    <property type="entry name" value="PyrdxlP-dep_Trfase_small"/>
</dbReference>
<proteinExistence type="inferred from homology"/>
<dbReference type="InterPro" id="IPR022278">
    <property type="entry name" value="Pser_aminoTfrase"/>
</dbReference>
<evidence type="ECO:0000256" key="8">
    <source>
        <dbReference type="ARBA" id="ARBA00022679"/>
    </source>
</evidence>
<dbReference type="Proteomes" id="UP000192934">
    <property type="component" value="Chromosome I"/>
</dbReference>
<evidence type="ECO:0000256" key="7">
    <source>
        <dbReference type="ARBA" id="ARBA00022605"/>
    </source>
</evidence>
<evidence type="ECO:0000256" key="6">
    <source>
        <dbReference type="ARBA" id="ARBA00022576"/>
    </source>
</evidence>
<gene>
    <name evidence="13" type="ORF">SAMN06295910_1652</name>
</gene>
<dbReference type="Gene3D" id="3.90.1150.10">
    <property type="entry name" value="Aspartate Aminotransferase, domain 1"/>
    <property type="match status" value="1"/>
</dbReference>
<evidence type="ECO:0000256" key="2">
    <source>
        <dbReference type="ARBA" id="ARBA00005099"/>
    </source>
</evidence>
<dbReference type="GO" id="GO:0019265">
    <property type="term" value="P:glycine biosynthetic process, by transamination of glyoxylate"/>
    <property type="evidence" value="ECO:0007669"/>
    <property type="project" value="TreeGrafter"/>
</dbReference>
<evidence type="ECO:0000256" key="9">
    <source>
        <dbReference type="ARBA" id="ARBA00022898"/>
    </source>
</evidence>
<accession>A0A1X7GEX3</accession>
<keyword evidence="6 13" id="KW-0032">Aminotransferase</keyword>
<feature type="region of interest" description="Disordered" evidence="12">
    <location>
        <begin position="1"/>
        <end position="57"/>
    </location>
</feature>
<dbReference type="NCBIfam" id="TIGR01365">
    <property type="entry name" value="serC_2"/>
    <property type="match status" value="1"/>
</dbReference>
<evidence type="ECO:0000256" key="5">
    <source>
        <dbReference type="ARBA" id="ARBA00022490"/>
    </source>
</evidence>
<dbReference type="EMBL" id="LT840185">
    <property type="protein sequence ID" value="SMF68735.1"/>
    <property type="molecule type" value="Genomic_DNA"/>
</dbReference>
<evidence type="ECO:0000256" key="11">
    <source>
        <dbReference type="ARBA" id="ARBA00049007"/>
    </source>
</evidence>
<dbReference type="GO" id="GO:0006564">
    <property type="term" value="P:L-serine biosynthetic process"/>
    <property type="evidence" value="ECO:0007669"/>
    <property type="project" value="UniProtKB-KW"/>
</dbReference>
<dbReference type="CDD" id="cd01494">
    <property type="entry name" value="AAT_I"/>
    <property type="match status" value="1"/>
</dbReference>
<dbReference type="GO" id="GO:0004648">
    <property type="term" value="F:O-phospho-L-serine:2-oxoglutarate aminotransferase activity"/>
    <property type="evidence" value="ECO:0007669"/>
    <property type="project" value="UniProtKB-EC"/>
</dbReference>
<dbReference type="InterPro" id="IPR006271">
    <property type="entry name" value="Pser_aminoTfrase_methanosarc"/>
</dbReference>
<dbReference type="PANTHER" id="PTHR21152:SF40">
    <property type="entry name" value="ALANINE--GLYOXYLATE AMINOTRANSFERASE"/>
    <property type="match status" value="1"/>
</dbReference>
<keyword evidence="5" id="KW-0963">Cytoplasm</keyword>
<dbReference type="SUPFAM" id="SSF53383">
    <property type="entry name" value="PLP-dependent transferases"/>
    <property type="match status" value="1"/>
</dbReference>
<comment type="catalytic activity">
    <reaction evidence="11">
        <text>O-phospho-L-serine + 2-oxoglutarate = 3-phosphooxypyruvate + L-glutamate</text>
        <dbReference type="Rhea" id="RHEA:14329"/>
        <dbReference type="ChEBI" id="CHEBI:16810"/>
        <dbReference type="ChEBI" id="CHEBI:18110"/>
        <dbReference type="ChEBI" id="CHEBI:29985"/>
        <dbReference type="ChEBI" id="CHEBI:57524"/>
        <dbReference type="EC" id="2.6.1.52"/>
    </reaction>
</comment>
<evidence type="ECO:0000256" key="1">
    <source>
        <dbReference type="ARBA" id="ARBA00001933"/>
    </source>
</evidence>
<sequence length="398" mass="42263">MTNDSTGGAGVLDAPARPTAKPSDKPRRPHFSSGPCAKPPGWGPEHLATGSLGRSHRSKIGKARLHHAIDLTRKLLRVPDTHRIGIVPGSDTGAVEMAMWTMLGARPVTMLAWESFGEGWVTDAVKQLRLDAKVMTAPYGALPDLGAVDPGHDVVFTWNGTTSGVRVPDGGWIGDAREGLTICDATSAAFAMELQWDKLDVTTFSWQKVMGGEGAHGILILGPRAVERLETYTPAWPLPKLFRLTKGGKLNEGIFQGETINTPSMLAVEDYIFALEWAQGLGGLPALIGRCEANARALDAWVERTPWIAHLAADPATRSTTSVCLAFAAAAGLDDAAAAALVKAMASLLENEGAAFDIASYRDAPPGLRIWCGATVETADIEALGPWLDWAYATARAA</sequence>
<comment type="cofactor">
    <cofactor evidence="1">
        <name>pyridoxal 5'-phosphate</name>
        <dbReference type="ChEBI" id="CHEBI:597326"/>
    </cofactor>
</comment>
<dbReference type="PANTHER" id="PTHR21152">
    <property type="entry name" value="AMINOTRANSFERASE CLASS V"/>
    <property type="match status" value="1"/>
</dbReference>
<dbReference type="EC" id="2.6.1.52" evidence="4"/>
<protein>
    <recommendedName>
        <fullName evidence="4">phosphoserine transaminase</fullName>
        <ecNumber evidence="4">2.6.1.52</ecNumber>
    </recommendedName>
</protein>
<evidence type="ECO:0000256" key="3">
    <source>
        <dbReference type="ARBA" id="ARBA00006904"/>
    </source>
</evidence>